<evidence type="ECO:0000256" key="1">
    <source>
        <dbReference type="SAM" id="MobiDB-lite"/>
    </source>
</evidence>
<keyword evidence="4" id="KW-1185">Reference proteome</keyword>
<dbReference type="AlphaFoldDB" id="A0A5S9ILV1"/>
<proteinExistence type="predicted"/>
<keyword evidence="2" id="KW-0472">Membrane</keyword>
<gene>
    <name evidence="3" type="ORF">UABAM_02616</name>
</gene>
<sequence length="191" mass="21911">MTNEQLEPKDEEAKSADEETKSEEAKNNETKRTTKIPVKRNAQTKRTKRKKPKKSIWQRNWLACIAGLTIFSSLFLPWIGKTKGLALIWQMKNDRRLIEHLYHPQQDSWIFFGHLAIILAFVLVVFVEYWREKAGKFSALIYMFFAGVILATLGYAHIANIKAFASGMWVVIAGAIALGLSGSTMFYVKRR</sequence>
<feature type="compositionally biased region" description="Basic and acidic residues" evidence="1">
    <location>
        <begin position="1"/>
        <end position="32"/>
    </location>
</feature>
<accession>A0A5S9ILV1</accession>
<organism evidence="3 4">
    <name type="scientific">Uabimicrobium amorphum</name>
    <dbReference type="NCBI Taxonomy" id="2596890"/>
    <lineage>
        <taxon>Bacteria</taxon>
        <taxon>Pseudomonadati</taxon>
        <taxon>Planctomycetota</taxon>
        <taxon>Candidatus Uabimicrobiia</taxon>
        <taxon>Candidatus Uabimicrobiales</taxon>
        <taxon>Candidatus Uabimicrobiaceae</taxon>
        <taxon>Candidatus Uabimicrobium</taxon>
    </lineage>
</organism>
<protein>
    <submittedName>
        <fullName evidence="3">Uncharacterized protein</fullName>
    </submittedName>
</protein>
<evidence type="ECO:0000256" key="2">
    <source>
        <dbReference type="SAM" id="Phobius"/>
    </source>
</evidence>
<reference evidence="3 4" key="1">
    <citation type="submission" date="2019-08" db="EMBL/GenBank/DDBJ databases">
        <title>Complete genome sequence of Candidatus Uab amorphum.</title>
        <authorList>
            <person name="Shiratori T."/>
            <person name="Suzuki S."/>
            <person name="Kakizawa Y."/>
            <person name="Ishida K."/>
        </authorList>
    </citation>
    <scope>NUCLEOTIDE SEQUENCE [LARGE SCALE GENOMIC DNA]</scope>
    <source>
        <strain evidence="3 4">SRT547</strain>
    </source>
</reference>
<dbReference type="Proteomes" id="UP000326354">
    <property type="component" value="Chromosome"/>
</dbReference>
<feature type="transmembrane region" description="Helical" evidence="2">
    <location>
        <begin position="109"/>
        <end position="127"/>
    </location>
</feature>
<name>A0A5S9ILV1_UABAM</name>
<evidence type="ECO:0000313" key="4">
    <source>
        <dbReference type="Proteomes" id="UP000326354"/>
    </source>
</evidence>
<feature type="region of interest" description="Disordered" evidence="1">
    <location>
        <begin position="1"/>
        <end position="53"/>
    </location>
</feature>
<feature type="transmembrane region" description="Helical" evidence="2">
    <location>
        <begin position="60"/>
        <end position="79"/>
    </location>
</feature>
<feature type="compositionally biased region" description="Basic residues" evidence="1">
    <location>
        <begin position="33"/>
        <end position="53"/>
    </location>
</feature>
<dbReference type="EMBL" id="AP019860">
    <property type="protein sequence ID" value="BBM84259.1"/>
    <property type="molecule type" value="Genomic_DNA"/>
</dbReference>
<dbReference type="KEGG" id="uam:UABAM_02616"/>
<keyword evidence="2" id="KW-1133">Transmembrane helix</keyword>
<evidence type="ECO:0000313" key="3">
    <source>
        <dbReference type="EMBL" id="BBM84259.1"/>
    </source>
</evidence>
<dbReference type="RefSeq" id="WP_151968425.1">
    <property type="nucleotide sequence ID" value="NZ_AP019860.1"/>
</dbReference>
<feature type="transmembrane region" description="Helical" evidence="2">
    <location>
        <begin position="139"/>
        <end position="158"/>
    </location>
</feature>
<feature type="transmembrane region" description="Helical" evidence="2">
    <location>
        <begin position="164"/>
        <end position="188"/>
    </location>
</feature>
<keyword evidence="2" id="KW-0812">Transmembrane</keyword>